<protein>
    <submittedName>
        <fullName evidence="12">Uncharacterized protein isoform X1</fullName>
    </submittedName>
</protein>
<dbReference type="PANTHER" id="PTHR48056">
    <property type="entry name" value="LRR RECEPTOR-LIKE SERINE/THREONINE-PROTEIN KINASE-RELATED"/>
    <property type="match status" value="1"/>
</dbReference>
<gene>
    <name evidence="12" type="primary">LOC113695529</name>
</gene>
<dbReference type="InterPro" id="IPR011009">
    <property type="entry name" value="Kinase-like_dom_sf"/>
</dbReference>
<dbReference type="PROSITE" id="PS50011">
    <property type="entry name" value="PROTEIN_KINASE_DOM"/>
    <property type="match status" value="1"/>
</dbReference>
<dbReference type="InterPro" id="IPR003591">
    <property type="entry name" value="Leu-rich_rpt_typical-subtyp"/>
</dbReference>
<dbReference type="GO" id="GO:0004672">
    <property type="term" value="F:protein kinase activity"/>
    <property type="evidence" value="ECO:0007669"/>
    <property type="project" value="InterPro"/>
</dbReference>
<keyword evidence="7" id="KW-0325">Glycoprotein</keyword>
<feature type="signal peptide" evidence="9">
    <location>
        <begin position="1"/>
        <end position="22"/>
    </location>
</feature>
<dbReference type="Pfam" id="PF13855">
    <property type="entry name" value="LRR_8"/>
    <property type="match status" value="3"/>
</dbReference>
<keyword evidence="6 8" id="KW-0472">Membrane</keyword>
<evidence type="ECO:0000313" key="12">
    <source>
        <dbReference type="RefSeq" id="XP_027070456.2"/>
    </source>
</evidence>
<evidence type="ECO:0000256" key="1">
    <source>
        <dbReference type="ARBA" id="ARBA00004370"/>
    </source>
</evidence>
<dbReference type="Pfam" id="PF08263">
    <property type="entry name" value="LRRNT_2"/>
    <property type="match status" value="1"/>
</dbReference>
<dbReference type="Pfam" id="PF00560">
    <property type="entry name" value="LRR_1"/>
    <property type="match status" value="6"/>
</dbReference>
<comment type="subcellular location">
    <subcellularLocation>
        <location evidence="1">Membrane</location>
    </subcellularLocation>
</comment>
<evidence type="ECO:0000256" key="9">
    <source>
        <dbReference type="SAM" id="SignalP"/>
    </source>
</evidence>
<dbReference type="GeneID" id="113695529"/>
<evidence type="ECO:0000256" key="3">
    <source>
        <dbReference type="ARBA" id="ARBA00022692"/>
    </source>
</evidence>
<sequence length="952" mass="102887">MSRYENVSFTLSFFFFFQLVFSQLPSKQIASMTTLYEMLQNNIGNSSFPWRNVKNDSNPCSWVGVSCSSSNSSVTELSLPSLSISSSEILPVVCQIDSLESLDISNNHLSSIPDVFISSCGGISGLKLLNISRNELGGSLPTFNGFQKLEVLDLSRNSLRGNINLQFDGLDSLKSLNLSYNNFTGPLPTSLGKNNLLQELQLSTNGFQGEIPVGLVKYGNLSLIDLSHNNLSGSIPERFGEFSKLQILVLSANNLSGEIPKLLVNIQTLFRFAANQNNFVGNIPPGITSYLRNLDLSFNRLSGAIPQGLLSPPNLLSVDLSSNLLEGPIPTEISLSLFRLRLGGNLLNGTVSFRSYGSLTKLTYLELDNNSLTGEIPPELGLCRSLALLNLAHNGLTGVLPVQLGNLASLQVLYLQKNKLVGVIPHQFTQLHSLQRMNFSSNSIGGSIPASISKLQNLTNLDLRHNNLSGPIPISIRTLNLLLELQLGNNQLSGDVPAMPSSLQIALNLSNNLFGGPIPVSLSGLIALEVLDLSNNKFSGVIPNFLTEMTGLTQLVLSNNQLSGDIPKFKKYVTLVTDGNKGLNNASSNASPASSKKKRTVSVGVVIGAAVAAALAAGLLTLIVISISRRYYRINDMHLQSEEAASEQQVILGNLLTANGIHRSNIDFMKAMEAVANNSNIILKTKFSTYYKAVMPSGANYLVKKLTWSDKIFQLGNHERFGEELEVIGKLSNSNVMIPLAYVLTVDSAYLFYDFAPKGTLFDVLHGNSESALHWASRYSVAVGVAQGLTFLHGCPSGSILLLDLSSKSILLKSLNEPQIGDIELCKVIDPSKSTGSLSTVAGSVGYIPPEYAYTMRVTMPGNVYSFGVLLLELLTGKPAVSQGTELAKWVLSNSAQQNKWDNILDFSVIKTSLAVRSQMLAVLKVALACVSASPEGRPKMKRVLTMLLHAR</sequence>
<evidence type="ECO:0000256" key="2">
    <source>
        <dbReference type="ARBA" id="ARBA00022614"/>
    </source>
</evidence>
<evidence type="ECO:0000313" key="11">
    <source>
        <dbReference type="Proteomes" id="UP001652660"/>
    </source>
</evidence>
<evidence type="ECO:0000256" key="5">
    <source>
        <dbReference type="ARBA" id="ARBA00022989"/>
    </source>
</evidence>
<reference evidence="11" key="1">
    <citation type="journal article" date="2025" name="Foods">
        <title>Unveiling the Microbial Signatures of Arabica Coffee Cherries: Insights into Ripeness Specific Diversity, Functional Traits, and Implications for Quality and Safety.</title>
        <authorList>
            <consortium name="RefSeq"/>
            <person name="Tenea G.N."/>
            <person name="Cifuentes V."/>
            <person name="Reyes P."/>
            <person name="Cevallos-Vallejos M."/>
        </authorList>
    </citation>
    <scope>NUCLEOTIDE SEQUENCE [LARGE SCALE GENOMIC DNA]</scope>
</reference>
<accession>A0A6P6SXN0</accession>
<dbReference type="GO" id="GO:0033612">
    <property type="term" value="F:receptor serine/threonine kinase binding"/>
    <property type="evidence" value="ECO:0007669"/>
    <property type="project" value="TreeGrafter"/>
</dbReference>
<dbReference type="SUPFAM" id="SSF52047">
    <property type="entry name" value="RNI-like"/>
    <property type="match status" value="1"/>
</dbReference>
<keyword evidence="11" id="KW-1185">Reference proteome</keyword>
<keyword evidence="9" id="KW-0732">Signal</keyword>
<dbReference type="OrthoDB" id="4062651at2759"/>
<dbReference type="InterPro" id="IPR013210">
    <property type="entry name" value="LRR_N_plant-typ"/>
</dbReference>
<dbReference type="GO" id="GO:0051707">
    <property type="term" value="P:response to other organism"/>
    <property type="evidence" value="ECO:0007669"/>
    <property type="project" value="UniProtKB-ARBA"/>
</dbReference>
<evidence type="ECO:0000256" key="6">
    <source>
        <dbReference type="ARBA" id="ARBA00023136"/>
    </source>
</evidence>
<dbReference type="InterPro" id="IPR050647">
    <property type="entry name" value="Plant_LRR-RLKs"/>
</dbReference>
<dbReference type="InterPro" id="IPR032675">
    <property type="entry name" value="LRR_dom_sf"/>
</dbReference>
<dbReference type="InterPro" id="IPR001611">
    <property type="entry name" value="Leu-rich_rpt"/>
</dbReference>
<dbReference type="RefSeq" id="XP_027070456.2">
    <property type="nucleotide sequence ID" value="XM_027214655.2"/>
</dbReference>
<name>A0A6P6SXN0_COFAR</name>
<feature type="chain" id="PRO_5046765576" evidence="9">
    <location>
        <begin position="23"/>
        <end position="952"/>
    </location>
</feature>
<keyword evidence="4" id="KW-0677">Repeat</keyword>
<feature type="domain" description="Protein kinase" evidence="10">
    <location>
        <begin position="676"/>
        <end position="952"/>
    </location>
</feature>
<dbReference type="Pfam" id="PF00069">
    <property type="entry name" value="Pkinase"/>
    <property type="match status" value="1"/>
</dbReference>
<dbReference type="SUPFAM" id="SSF52058">
    <property type="entry name" value="L domain-like"/>
    <property type="match status" value="1"/>
</dbReference>
<dbReference type="Gene3D" id="1.10.510.10">
    <property type="entry name" value="Transferase(Phosphotransferase) domain 1"/>
    <property type="match status" value="1"/>
</dbReference>
<dbReference type="Gene3D" id="3.30.200.20">
    <property type="entry name" value="Phosphorylase Kinase, domain 1"/>
    <property type="match status" value="1"/>
</dbReference>
<dbReference type="InterPro" id="IPR000719">
    <property type="entry name" value="Prot_kinase_dom"/>
</dbReference>
<dbReference type="SMART" id="SM00369">
    <property type="entry name" value="LRR_TYP"/>
    <property type="match status" value="7"/>
</dbReference>
<dbReference type="PROSITE" id="PS51450">
    <property type="entry name" value="LRR"/>
    <property type="match status" value="1"/>
</dbReference>
<evidence type="ECO:0000256" key="7">
    <source>
        <dbReference type="ARBA" id="ARBA00023180"/>
    </source>
</evidence>
<dbReference type="AlphaFoldDB" id="A0A6P6SXN0"/>
<keyword evidence="3 8" id="KW-0812">Transmembrane</keyword>
<proteinExistence type="predicted"/>
<keyword evidence="2" id="KW-0433">Leucine-rich repeat</keyword>
<feature type="transmembrane region" description="Helical" evidence="8">
    <location>
        <begin position="601"/>
        <end position="627"/>
    </location>
</feature>
<dbReference type="SUPFAM" id="SSF56112">
    <property type="entry name" value="Protein kinase-like (PK-like)"/>
    <property type="match status" value="1"/>
</dbReference>
<dbReference type="Proteomes" id="UP001652660">
    <property type="component" value="Chromosome 10c"/>
</dbReference>
<dbReference type="Gene3D" id="3.80.10.10">
    <property type="entry name" value="Ribonuclease Inhibitor"/>
    <property type="match status" value="4"/>
</dbReference>
<dbReference type="GO" id="GO:0006952">
    <property type="term" value="P:defense response"/>
    <property type="evidence" value="ECO:0007669"/>
    <property type="project" value="UniProtKB-ARBA"/>
</dbReference>
<keyword evidence="5 8" id="KW-1133">Transmembrane helix</keyword>
<organism evidence="11 12">
    <name type="scientific">Coffea arabica</name>
    <name type="common">Arabian coffee</name>
    <dbReference type="NCBI Taxonomy" id="13443"/>
    <lineage>
        <taxon>Eukaryota</taxon>
        <taxon>Viridiplantae</taxon>
        <taxon>Streptophyta</taxon>
        <taxon>Embryophyta</taxon>
        <taxon>Tracheophyta</taxon>
        <taxon>Spermatophyta</taxon>
        <taxon>Magnoliopsida</taxon>
        <taxon>eudicotyledons</taxon>
        <taxon>Gunneridae</taxon>
        <taxon>Pentapetalae</taxon>
        <taxon>asterids</taxon>
        <taxon>lamiids</taxon>
        <taxon>Gentianales</taxon>
        <taxon>Rubiaceae</taxon>
        <taxon>Ixoroideae</taxon>
        <taxon>Gardenieae complex</taxon>
        <taxon>Bertiereae - Coffeeae clade</taxon>
        <taxon>Coffeeae</taxon>
        <taxon>Coffea</taxon>
    </lineage>
</organism>
<dbReference type="PANTHER" id="PTHR48056:SF17">
    <property type="entry name" value="LEUCINE-RICH REPEAT RECEPTOR PROTEIN KINASE EMS1"/>
    <property type="match status" value="1"/>
</dbReference>
<evidence type="ECO:0000256" key="4">
    <source>
        <dbReference type="ARBA" id="ARBA00022737"/>
    </source>
</evidence>
<reference evidence="12" key="2">
    <citation type="submission" date="2025-08" db="UniProtKB">
        <authorList>
            <consortium name="RefSeq"/>
        </authorList>
    </citation>
    <scope>IDENTIFICATION</scope>
    <source>
        <tissue evidence="12">Leaves</tissue>
    </source>
</reference>
<dbReference type="GO" id="GO:0005524">
    <property type="term" value="F:ATP binding"/>
    <property type="evidence" value="ECO:0007669"/>
    <property type="project" value="UniProtKB-KW"/>
</dbReference>
<evidence type="ECO:0000256" key="8">
    <source>
        <dbReference type="SAM" id="Phobius"/>
    </source>
</evidence>
<dbReference type="PRINTS" id="PR00019">
    <property type="entry name" value="LEURICHRPT"/>
</dbReference>
<dbReference type="GO" id="GO:0016020">
    <property type="term" value="C:membrane"/>
    <property type="evidence" value="ECO:0007669"/>
    <property type="project" value="UniProtKB-SubCell"/>
</dbReference>
<dbReference type="SMART" id="SM00364">
    <property type="entry name" value="LRR_BAC"/>
    <property type="match status" value="4"/>
</dbReference>
<evidence type="ECO:0000259" key="10">
    <source>
        <dbReference type="PROSITE" id="PS50011"/>
    </source>
</evidence>